<keyword evidence="2" id="KW-1133">Transmembrane helix</keyword>
<gene>
    <name evidence="4" type="ORF">GOMPHAMPRED_003454</name>
</gene>
<dbReference type="Proteomes" id="UP000664169">
    <property type="component" value="Unassembled WGS sequence"/>
</dbReference>
<organism evidence="4 5">
    <name type="scientific">Gomphillus americanus</name>
    <dbReference type="NCBI Taxonomy" id="1940652"/>
    <lineage>
        <taxon>Eukaryota</taxon>
        <taxon>Fungi</taxon>
        <taxon>Dikarya</taxon>
        <taxon>Ascomycota</taxon>
        <taxon>Pezizomycotina</taxon>
        <taxon>Lecanoromycetes</taxon>
        <taxon>OSLEUM clade</taxon>
        <taxon>Ostropomycetidae</taxon>
        <taxon>Ostropales</taxon>
        <taxon>Graphidaceae</taxon>
        <taxon>Gomphilloideae</taxon>
        <taxon>Gomphillus</taxon>
    </lineage>
</organism>
<feature type="transmembrane region" description="Helical" evidence="2">
    <location>
        <begin position="428"/>
        <end position="458"/>
    </location>
</feature>
<dbReference type="OrthoDB" id="62798at2759"/>
<comment type="caution">
    <text evidence="4">The sequence shown here is derived from an EMBL/GenBank/DDBJ whole genome shotgun (WGS) entry which is preliminary data.</text>
</comment>
<dbReference type="InterPro" id="IPR036691">
    <property type="entry name" value="Endo/exonu/phosph_ase_sf"/>
</dbReference>
<feature type="domain" description="Inositol polyphosphate-related phosphatase" evidence="3">
    <location>
        <begin position="2"/>
        <end position="391"/>
    </location>
</feature>
<dbReference type="SUPFAM" id="SSF56219">
    <property type="entry name" value="DNase I-like"/>
    <property type="match status" value="1"/>
</dbReference>
<name>A0A8H3ILX1_9LECA</name>
<evidence type="ECO:0000313" key="5">
    <source>
        <dbReference type="Proteomes" id="UP000664169"/>
    </source>
</evidence>
<evidence type="ECO:0000256" key="2">
    <source>
        <dbReference type="SAM" id="Phobius"/>
    </source>
</evidence>
<dbReference type="GO" id="GO:0046856">
    <property type="term" value="P:phosphatidylinositol dephosphorylation"/>
    <property type="evidence" value="ECO:0007669"/>
    <property type="project" value="InterPro"/>
</dbReference>
<keyword evidence="2" id="KW-0812">Transmembrane</keyword>
<reference evidence="4" key="1">
    <citation type="submission" date="2021-03" db="EMBL/GenBank/DDBJ databases">
        <authorList>
            <person name="Tagirdzhanova G."/>
        </authorList>
    </citation>
    <scope>NUCLEOTIDE SEQUENCE</scope>
</reference>
<protein>
    <recommendedName>
        <fullName evidence="3">Inositol polyphosphate-related phosphatase domain-containing protein</fullName>
    </recommendedName>
</protein>
<evidence type="ECO:0000313" key="4">
    <source>
        <dbReference type="EMBL" id="CAF9923813.1"/>
    </source>
</evidence>
<evidence type="ECO:0000256" key="1">
    <source>
        <dbReference type="SAM" id="MobiDB-lite"/>
    </source>
</evidence>
<dbReference type="Pfam" id="PF22669">
    <property type="entry name" value="Exo_endo_phos2"/>
    <property type="match status" value="1"/>
</dbReference>
<accession>A0A8H3ILX1</accession>
<dbReference type="EMBL" id="CAJPDQ010000020">
    <property type="protein sequence ID" value="CAF9923813.1"/>
    <property type="molecule type" value="Genomic_DNA"/>
</dbReference>
<dbReference type="PANTHER" id="PTHR11200">
    <property type="entry name" value="INOSITOL 5-PHOSPHATASE"/>
    <property type="match status" value="1"/>
</dbReference>
<dbReference type="GO" id="GO:0004439">
    <property type="term" value="F:phosphatidylinositol-4,5-bisphosphate 5-phosphatase activity"/>
    <property type="evidence" value="ECO:0007669"/>
    <property type="project" value="TreeGrafter"/>
</dbReference>
<dbReference type="PANTHER" id="PTHR11200:SF286">
    <property type="entry name" value="5-PHOSPHATASE, PUTATIVE (AFU_ORTHOLOGUE AFUA_5G07600)-RELATED"/>
    <property type="match status" value="1"/>
</dbReference>
<sequence>MAHLNCAILTFNCGREPVKPTVFARHISKYLEDTPKHDLIVFSLQEISPLSYGFIGGHCLSYYYKRFHEALTIATGLDTYVNIFVGNIGITAAMVYVHRDSNDRVSSIDSASVGLGWFEMGNKGAVGVKLSWIVSSGKFVDLTFIAAHLAPHEQGLERRNQDWMHIVQRLVFQPVWTSNARLEAFGEDDIRQHSASGTAQDEDQPLLGRDATSKLSRKDRTENTSTVYQPMSYTFVAGDLNYRTSNNHPRSDDYTKYPKFSNSSELIKNLLENDQLNAQRRHDKTLHGFQEADIDFPPTYKYTSKSQKEAGETENDKVLAKHIDDSPTALGYALHRWPSYCDRILYLAPLIEPDGRQALVKNNFYRSLPLMSTSDHQPVMASFSIPFETLISTTDHRIAGINDYRVEPPYAVDPLWMDRFATARRREFILGVLAYLGTTWEGNSILLAIIVGAAGVYFTSKFGWF</sequence>
<proteinExistence type="predicted"/>
<dbReference type="InterPro" id="IPR000300">
    <property type="entry name" value="IPPc"/>
</dbReference>
<dbReference type="AlphaFoldDB" id="A0A8H3ILX1"/>
<dbReference type="Gene3D" id="3.60.10.10">
    <property type="entry name" value="Endonuclease/exonuclease/phosphatase"/>
    <property type="match status" value="1"/>
</dbReference>
<keyword evidence="2" id="KW-0472">Membrane</keyword>
<evidence type="ECO:0000259" key="3">
    <source>
        <dbReference type="SMART" id="SM00128"/>
    </source>
</evidence>
<feature type="region of interest" description="Disordered" evidence="1">
    <location>
        <begin position="192"/>
        <end position="223"/>
    </location>
</feature>
<dbReference type="InterPro" id="IPR046985">
    <property type="entry name" value="IP5"/>
</dbReference>
<dbReference type="SMART" id="SM00128">
    <property type="entry name" value="IPPc"/>
    <property type="match status" value="1"/>
</dbReference>
<keyword evidence="5" id="KW-1185">Reference proteome</keyword>